<feature type="chain" id="PRO_5005892624" evidence="1">
    <location>
        <begin position="21"/>
        <end position="605"/>
    </location>
</feature>
<feature type="signal peptide" evidence="1">
    <location>
        <begin position="1"/>
        <end position="20"/>
    </location>
</feature>
<name>A0A0N5A3T1_PARTI</name>
<dbReference type="PANTHER" id="PTHR19143">
    <property type="entry name" value="FIBRINOGEN/TENASCIN/ANGIOPOEITIN"/>
    <property type="match status" value="1"/>
</dbReference>
<dbReference type="AlphaFoldDB" id="A0A0N5A3T1"/>
<dbReference type="STRING" id="131310.A0A0N5A3T1"/>
<dbReference type="InterPro" id="IPR014716">
    <property type="entry name" value="Fibrinogen_a/b/g_C_1"/>
</dbReference>
<reference evidence="4" key="1">
    <citation type="submission" date="2017-02" db="UniProtKB">
        <authorList>
            <consortium name="WormBaseParasite"/>
        </authorList>
    </citation>
    <scope>IDENTIFICATION</scope>
</reference>
<dbReference type="PROSITE" id="PS51406">
    <property type="entry name" value="FIBRINOGEN_C_2"/>
    <property type="match status" value="1"/>
</dbReference>
<organism evidence="3 4">
    <name type="scientific">Parastrongyloides trichosuri</name>
    <name type="common">Possum-specific nematode worm</name>
    <dbReference type="NCBI Taxonomy" id="131310"/>
    <lineage>
        <taxon>Eukaryota</taxon>
        <taxon>Metazoa</taxon>
        <taxon>Ecdysozoa</taxon>
        <taxon>Nematoda</taxon>
        <taxon>Chromadorea</taxon>
        <taxon>Rhabditida</taxon>
        <taxon>Tylenchina</taxon>
        <taxon>Panagrolaimomorpha</taxon>
        <taxon>Strongyloidoidea</taxon>
        <taxon>Strongyloididae</taxon>
        <taxon>Parastrongyloides</taxon>
    </lineage>
</organism>
<accession>A0A0N5A3T1</accession>
<sequence length="605" mass="66688">MKRFALGFVVIVSLLHFISGKYSLTVLLQKYDVGMGYLYNGSHCNPFWYSGIKCNIQLKMCVSLLSDSASIANCQNQDGNPSNQWIDLGIVTNNSNSVEFGLSKYNNWANPFLIASNDPSFTGFSLSLEAYNVNGNEVNLIDSYTYQFANGSDVSDFNFYTHERNNSLLDPTLTQISWKVDGDVTIPSTPTPVVEGVFDCNDLVGNSGIQQLNISSTSINVYCDPGTNNASYTVIQARGPVNSSTDFGLSLDLYKQQIGTIEKNGNFWIGLDNINKITNNNIHKYNLRIDLCCGSVSKKVFHYANVTVGDSTTNYVLSGTSMDQGVGLAYGPSGISDLSATFSTPDNYTNDSTGFPKEFCDIIVDPNDSSVTWGSGGWWYGSCGNNLNGKYIPNVSGSCSNVDTTDENKIKASFTGIEMATQVQQVGNYAFDGISYDKFLGILKISLSQHTITLTLSTLKVNGILENGKNCSKFSNIGIACNPRPKICIEKLDNTTTVSESCIGSNYIDLGLLGENEVTFNTSTWYNAWFNPQDFKYDDTYNGFRIKLYIYNADFTDYEKIGFLYWDFQSTDVGGTSTPVTYTNKNTDDDKTIKEFSLVYSVITK</sequence>
<dbReference type="SMART" id="SM00186">
    <property type="entry name" value="FBG"/>
    <property type="match status" value="1"/>
</dbReference>
<evidence type="ECO:0000313" key="4">
    <source>
        <dbReference type="WBParaSite" id="PTRK_0001628500.1"/>
    </source>
</evidence>
<proteinExistence type="predicted"/>
<dbReference type="InterPro" id="IPR036056">
    <property type="entry name" value="Fibrinogen-like_C"/>
</dbReference>
<dbReference type="InterPro" id="IPR050373">
    <property type="entry name" value="Fibrinogen_C-term_domain"/>
</dbReference>
<dbReference type="InterPro" id="IPR002181">
    <property type="entry name" value="Fibrinogen_a/b/g_C_dom"/>
</dbReference>
<keyword evidence="3" id="KW-1185">Reference proteome</keyword>
<evidence type="ECO:0000256" key="1">
    <source>
        <dbReference type="SAM" id="SignalP"/>
    </source>
</evidence>
<dbReference type="WBParaSite" id="PTRK_0001628500.1">
    <property type="protein sequence ID" value="PTRK_0001628500.1"/>
    <property type="gene ID" value="PTRK_0001628500"/>
</dbReference>
<dbReference type="GO" id="GO:0005615">
    <property type="term" value="C:extracellular space"/>
    <property type="evidence" value="ECO:0007669"/>
    <property type="project" value="TreeGrafter"/>
</dbReference>
<evidence type="ECO:0000313" key="3">
    <source>
        <dbReference type="Proteomes" id="UP000038045"/>
    </source>
</evidence>
<dbReference type="Pfam" id="PF00147">
    <property type="entry name" value="Fibrinogen_C"/>
    <property type="match status" value="1"/>
</dbReference>
<dbReference type="PANTHER" id="PTHR19143:SF444">
    <property type="entry name" value="PROTEIN SCABROUS"/>
    <property type="match status" value="1"/>
</dbReference>
<protein>
    <submittedName>
        <fullName evidence="4">Fibrinogen C-terminal domain-containing protein</fullName>
    </submittedName>
</protein>
<feature type="domain" description="Fibrinogen C-terminal" evidence="2">
    <location>
        <begin position="191"/>
        <end position="391"/>
    </location>
</feature>
<dbReference type="Gene3D" id="3.90.215.10">
    <property type="entry name" value="Gamma Fibrinogen, chain A, domain 1"/>
    <property type="match status" value="1"/>
</dbReference>
<keyword evidence="1" id="KW-0732">Signal</keyword>
<dbReference type="Proteomes" id="UP000038045">
    <property type="component" value="Unplaced"/>
</dbReference>
<evidence type="ECO:0000259" key="2">
    <source>
        <dbReference type="PROSITE" id="PS51406"/>
    </source>
</evidence>
<dbReference type="SUPFAM" id="SSF56496">
    <property type="entry name" value="Fibrinogen C-terminal domain-like"/>
    <property type="match status" value="1"/>
</dbReference>